<dbReference type="Proteomes" id="UP000199371">
    <property type="component" value="Unassembled WGS sequence"/>
</dbReference>
<evidence type="ECO:0000256" key="2">
    <source>
        <dbReference type="PIRNR" id="PIRNR006221"/>
    </source>
</evidence>
<comment type="similarity">
    <text evidence="1 2">Belongs to the fructosamine kinase family.</text>
</comment>
<name>A0A1H6KFP9_9GAMM</name>
<dbReference type="EMBL" id="FNXF01000003">
    <property type="protein sequence ID" value="SEH72423.1"/>
    <property type="molecule type" value="Genomic_DNA"/>
</dbReference>
<accession>A0A1H6KFP9</accession>
<organism evidence="3 4">
    <name type="scientific">Rheinheimera pacifica</name>
    <dbReference type="NCBI Taxonomy" id="173990"/>
    <lineage>
        <taxon>Bacteria</taxon>
        <taxon>Pseudomonadati</taxon>
        <taxon>Pseudomonadota</taxon>
        <taxon>Gammaproteobacteria</taxon>
        <taxon>Chromatiales</taxon>
        <taxon>Chromatiaceae</taxon>
        <taxon>Rheinheimera</taxon>
    </lineage>
</organism>
<evidence type="ECO:0000313" key="3">
    <source>
        <dbReference type="EMBL" id="SEH72423.1"/>
    </source>
</evidence>
<dbReference type="Gene3D" id="3.30.200.20">
    <property type="entry name" value="Phosphorylase Kinase, domain 1"/>
    <property type="match status" value="1"/>
</dbReference>
<dbReference type="SUPFAM" id="SSF56112">
    <property type="entry name" value="Protein kinase-like (PK-like)"/>
    <property type="match status" value="1"/>
</dbReference>
<dbReference type="STRING" id="173990.SAMN05660691_01035"/>
<dbReference type="PANTHER" id="PTHR12149:SF8">
    <property type="entry name" value="PROTEIN-RIBULOSAMINE 3-KINASE"/>
    <property type="match status" value="1"/>
</dbReference>
<dbReference type="RefSeq" id="WP_092790967.1">
    <property type="nucleotide sequence ID" value="NZ_FNXF01000003.1"/>
</dbReference>
<gene>
    <name evidence="3" type="ORF">SAMN05660691_01035</name>
</gene>
<reference evidence="4" key="1">
    <citation type="submission" date="2016-10" db="EMBL/GenBank/DDBJ databases">
        <authorList>
            <person name="Varghese N."/>
            <person name="Submissions S."/>
        </authorList>
    </citation>
    <scope>NUCLEOTIDE SEQUENCE [LARGE SCALE GENOMIC DNA]</scope>
    <source>
        <strain evidence="4">DSM 17616</strain>
    </source>
</reference>
<dbReference type="PIRSF" id="PIRSF006221">
    <property type="entry name" value="Ketosamine-3-kinase"/>
    <property type="match status" value="1"/>
</dbReference>
<dbReference type="OrthoDB" id="5291879at2"/>
<dbReference type="Pfam" id="PF03881">
    <property type="entry name" value="Fructosamin_kin"/>
    <property type="match status" value="1"/>
</dbReference>
<dbReference type="PANTHER" id="PTHR12149">
    <property type="entry name" value="FRUCTOSAMINE 3 KINASE-RELATED PROTEIN"/>
    <property type="match status" value="1"/>
</dbReference>
<evidence type="ECO:0000313" key="4">
    <source>
        <dbReference type="Proteomes" id="UP000199371"/>
    </source>
</evidence>
<keyword evidence="2 3" id="KW-0418">Kinase</keyword>
<keyword evidence="2" id="KW-0808">Transferase</keyword>
<dbReference type="InterPro" id="IPR011009">
    <property type="entry name" value="Kinase-like_dom_sf"/>
</dbReference>
<dbReference type="AlphaFoldDB" id="A0A1H6KFP9"/>
<keyword evidence="4" id="KW-1185">Reference proteome</keyword>
<proteinExistence type="inferred from homology"/>
<dbReference type="InterPro" id="IPR016477">
    <property type="entry name" value="Fructo-/Ketosamine-3-kinase"/>
</dbReference>
<evidence type="ECO:0000256" key="1">
    <source>
        <dbReference type="ARBA" id="ARBA00009460"/>
    </source>
</evidence>
<dbReference type="GO" id="GO:0016301">
    <property type="term" value="F:kinase activity"/>
    <property type="evidence" value="ECO:0007669"/>
    <property type="project" value="UniProtKB-UniRule"/>
</dbReference>
<dbReference type="Gene3D" id="3.90.1200.10">
    <property type="match status" value="1"/>
</dbReference>
<protein>
    <submittedName>
        <fullName evidence="3">Fructosamine-3-kinase</fullName>
    </submittedName>
</protein>
<sequence>MWQAIAEHINSELDIGFQIEQKSQLTGGSINLAWHISGQGQHFFVKINQREQLEQFETEALSLQALQQSHSIRVPKLICSGQTIDKAFLVLEYLPLSGETTNGWRDLARQLAQLHKQHDQAMYGFDWDNMLGSTPQPNKWQANWSSFFSEQRLGWLLQLLLEQGFGFGNIDQLVEQCRQRLHHHQPAPSLLHGDLWRGNVGFTGDTAAVFDPACYFGDRETDLAYSTLFGRFPDDFYHSYQQHYPLDEAYNDRKDLYNLYHILNHAYLFRGAYLVQAQEMIKQLFH</sequence>